<feature type="transmembrane region" description="Helical" evidence="1">
    <location>
        <begin position="318"/>
        <end position="343"/>
    </location>
</feature>
<dbReference type="Proteomes" id="UP000243579">
    <property type="component" value="Unassembled WGS sequence"/>
</dbReference>
<evidence type="ECO:0000256" key="1">
    <source>
        <dbReference type="SAM" id="Phobius"/>
    </source>
</evidence>
<reference evidence="2 3" key="1">
    <citation type="journal article" date="2014" name="Genome Biol. Evol.">
        <title>The secreted proteins of Achlya hypogyna and Thraustotheca clavata identify the ancestral oomycete secretome and reveal gene acquisitions by horizontal gene transfer.</title>
        <authorList>
            <person name="Misner I."/>
            <person name="Blouin N."/>
            <person name="Leonard G."/>
            <person name="Richards T.A."/>
            <person name="Lane C.E."/>
        </authorList>
    </citation>
    <scope>NUCLEOTIDE SEQUENCE [LARGE SCALE GENOMIC DNA]</scope>
    <source>
        <strain evidence="2 3">ATCC 48635</strain>
    </source>
</reference>
<keyword evidence="1" id="KW-0472">Membrane</keyword>
<name>A0A1V9ZT85_ACHHY</name>
<feature type="transmembrane region" description="Helical" evidence="1">
    <location>
        <begin position="143"/>
        <end position="162"/>
    </location>
</feature>
<accession>A0A1V9ZT85</accession>
<feature type="non-terminal residue" evidence="2">
    <location>
        <position position="1"/>
    </location>
</feature>
<dbReference type="OrthoDB" id="79579at2759"/>
<dbReference type="EMBL" id="JNBR01000013">
    <property type="protein sequence ID" value="OQS01217.1"/>
    <property type="molecule type" value="Genomic_DNA"/>
</dbReference>
<keyword evidence="1" id="KW-1133">Transmembrane helix</keyword>
<comment type="caution">
    <text evidence="2">The sequence shown here is derived from an EMBL/GenBank/DDBJ whole genome shotgun (WGS) entry which is preliminary data.</text>
</comment>
<evidence type="ECO:0000313" key="2">
    <source>
        <dbReference type="EMBL" id="OQS01217.1"/>
    </source>
</evidence>
<keyword evidence="1" id="KW-0812">Transmembrane</keyword>
<proteinExistence type="predicted"/>
<evidence type="ECO:0000313" key="3">
    <source>
        <dbReference type="Proteomes" id="UP000243579"/>
    </source>
</evidence>
<organism evidence="2 3">
    <name type="scientific">Achlya hypogyna</name>
    <name type="common">Oomycete</name>
    <name type="synonym">Protoachlya hypogyna</name>
    <dbReference type="NCBI Taxonomy" id="1202772"/>
    <lineage>
        <taxon>Eukaryota</taxon>
        <taxon>Sar</taxon>
        <taxon>Stramenopiles</taxon>
        <taxon>Oomycota</taxon>
        <taxon>Saprolegniomycetes</taxon>
        <taxon>Saprolegniales</taxon>
        <taxon>Achlyaceae</taxon>
        <taxon>Achlya</taxon>
    </lineage>
</organism>
<gene>
    <name evidence="2" type="ORF">ACHHYP_01727</name>
</gene>
<feature type="transmembrane region" description="Helical" evidence="1">
    <location>
        <begin position="275"/>
        <end position="298"/>
    </location>
</feature>
<feature type="transmembrane region" description="Helical" evidence="1">
    <location>
        <begin position="233"/>
        <end position="254"/>
    </location>
</feature>
<evidence type="ECO:0008006" key="4">
    <source>
        <dbReference type="Google" id="ProtNLM"/>
    </source>
</evidence>
<sequence length="370" mass="42118">PLKVYLNEPLPWVLPPTANATLAQLTNYIPAQFTSVASGAYYRDASTFTEVYRYEGVIVQENCFDTMVHLPGAPIYGIGMQCAICTLVGASNVSLAYCQNNILAGKLMGHACIWTTFDTQTAALTFYYASMPVYDARLVWFKLVYRVLLTVYAVVQLWHGYYRHYWSLFADLRRLHSLDSEFKSIYRYQIYVGDPTSVMLSDPLLSAAFQVDIFLSTSEMIDATFRTVQHDDLLQSAFGVLYCMRMVWFVYCGMRYGTYVLKRLCWEHRVAPLDTTLIAISTMVVGTLINFLVGNTRFLTLYLWTNTWASNDDCAIELAPSAIGISVISMSSPILVSMGLVCVKKNHRRHSRGSSYRHLSIKQRVLFRFF</sequence>
<protein>
    <recommendedName>
        <fullName evidence="4">Transmembrane protein</fullName>
    </recommendedName>
</protein>
<dbReference type="AlphaFoldDB" id="A0A1V9ZT85"/>
<keyword evidence="3" id="KW-1185">Reference proteome</keyword>